<dbReference type="Proteomes" id="UP000477680">
    <property type="component" value="Chromosome"/>
</dbReference>
<keyword evidence="1" id="KW-0233">DNA recombination</keyword>
<dbReference type="AlphaFoldDB" id="A0A6C0U6Y1"/>
<keyword evidence="3" id="KW-1185">Reference proteome</keyword>
<dbReference type="GO" id="GO:0003677">
    <property type="term" value="F:DNA binding"/>
    <property type="evidence" value="ECO:0007669"/>
    <property type="project" value="InterPro"/>
</dbReference>
<dbReference type="InterPro" id="IPR013762">
    <property type="entry name" value="Integrase-like_cat_sf"/>
</dbReference>
<evidence type="ECO:0000256" key="1">
    <source>
        <dbReference type="ARBA" id="ARBA00023172"/>
    </source>
</evidence>
<dbReference type="EMBL" id="CP048711">
    <property type="protein sequence ID" value="QIB67663.1"/>
    <property type="molecule type" value="Genomic_DNA"/>
</dbReference>
<dbReference type="Gene3D" id="1.10.443.10">
    <property type="entry name" value="Intergrase catalytic core"/>
    <property type="match status" value="1"/>
</dbReference>
<dbReference type="KEGG" id="kim:G3T16_12440"/>
<sequence length="83" mass="9374">MPYIINCIYTIYDISTRESTVLAGAGIRKTVPCHTLRHSFASYLRQSGADIRTVRQQLSQADGPQSGKISWVASEGMRQRWRS</sequence>
<evidence type="ECO:0000313" key="2">
    <source>
        <dbReference type="EMBL" id="QIB67663.1"/>
    </source>
</evidence>
<reference evidence="2 3" key="1">
    <citation type="submission" date="2020-02" db="EMBL/GenBank/DDBJ databases">
        <title>Genome sequencing for Kineobactrum sp. M2.</title>
        <authorList>
            <person name="Park S.-J."/>
        </authorList>
    </citation>
    <scope>NUCLEOTIDE SEQUENCE [LARGE SCALE GENOMIC DNA]</scope>
    <source>
        <strain evidence="2 3">M2</strain>
    </source>
</reference>
<proteinExistence type="predicted"/>
<accession>A0A6C0U6Y1</accession>
<dbReference type="SUPFAM" id="SSF56349">
    <property type="entry name" value="DNA breaking-rejoining enzymes"/>
    <property type="match status" value="1"/>
</dbReference>
<organism evidence="2 3">
    <name type="scientific">Kineobactrum salinum</name>
    <dbReference type="NCBI Taxonomy" id="2708301"/>
    <lineage>
        <taxon>Bacteria</taxon>
        <taxon>Pseudomonadati</taxon>
        <taxon>Pseudomonadota</taxon>
        <taxon>Gammaproteobacteria</taxon>
        <taxon>Cellvibrionales</taxon>
        <taxon>Halieaceae</taxon>
        <taxon>Kineobactrum</taxon>
    </lineage>
</organism>
<protein>
    <submittedName>
        <fullName evidence="2">Tyrosine-type recombinase/integrase</fullName>
    </submittedName>
</protein>
<name>A0A6C0U6Y1_9GAMM</name>
<dbReference type="GO" id="GO:0015074">
    <property type="term" value="P:DNA integration"/>
    <property type="evidence" value="ECO:0007669"/>
    <property type="project" value="InterPro"/>
</dbReference>
<evidence type="ECO:0000313" key="3">
    <source>
        <dbReference type="Proteomes" id="UP000477680"/>
    </source>
</evidence>
<dbReference type="InterPro" id="IPR011010">
    <property type="entry name" value="DNA_brk_join_enz"/>
</dbReference>
<gene>
    <name evidence="2" type="ORF">G3T16_12440</name>
</gene>
<dbReference type="GO" id="GO:0006310">
    <property type="term" value="P:DNA recombination"/>
    <property type="evidence" value="ECO:0007669"/>
    <property type="project" value="UniProtKB-KW"/>
</dbReference>